<keyword evidence="1" id="KW-0808">Transferase</keyword>
<dbReference type="NCBIfam" id="TIGR03709">
    <property type="entry name" value="PPK2_rel_1"/>
    <property type="match status" value="1"/>
</dbReference>
<dbReference type="InterPro" id="IPR027417">
    <property type="entry name" value="P-loop_NTPase"/>
</dbReference>
<dbReference type="EMBL" id="MGDD01000010">
    <property type="protein sequence ID" value="OGL49849.1"/>
    <property type="molecule type" value="Genomic_DNA"/>
</dbReference>
<accession>A0A1F7S7U8</accession>
<dbReference type="InterPro" id="IPR022488">
    <property type="entry name" value="PPK2-related"/>
</dbReference>
<gene>
    <name evidence="4" type="ORF">A2161_03470</name>
</gene>
<protein>
    <submittedName>
        <fullName evidence="4">Polyphosphate kinase</fullName>
    </submittedName>
</protein>
<dbReference type="Proteomes" id="UP000179266">
    <property type="component" value="Unassembled WGS sequence"/>
</dbReference>
<name>A0A1F7S7U8_9BACT</name>
<evidence type="ECO:0000256" key="1">
    <source>
        <dbReference type="ARBA" id="ARBA00022679"/>
    </source>
</evidence>
<comment type="caution">
    <text evidence="4">The sequence shown here is derived from an EMBL/GenBank/DDBJ whole genome shotgun (WGS) entry which is preliminary data.</text>
</comment>
<organism evidence="4 5">
    <name type="scientific">Candidatus Schekmanbacteria bacterium RBG_13_48_7</name>
    <dbReference type="NCBI Taxonomy" id="1817878"/>
    <lineage>
        <taxon>Bacteria</taxon>
        <taxon>Candidatus Schekmaniibacteriota</taxon>
    </lineage>
</organism>
<evidence type="ECO:0000313" key="4">
    <source>
        <dbReference type="EMBL" id="OGL49849.1"/>
    </source>
</evidence>
<dbReference type="Gene3D" id="3.40.50.300">
    <property type="entry name" value="P-loop containing nucleotide triphosphate hydrolases"/>
    <property type="match status" value="1"/>
</dbReference>
<dbReference type="PIRSF" id="PIRSF028756">
    <property type="entry name" value="PPK2_prd"/>
    <property type="match status" value="1"/>
</dbReference>
<dbReference type="PANTHER" id="PTHR34383">
    <property type="entry name" value="POLYPHOSPHATE:AMP PHOSPHOTRANSFERASE-RELATED"/>
    <property type="match status" value="1"/>
</dbReference>
<dbReference type="Pfam" id="PF03976">
    <property type="entry name" value="PPK2"/>
    <property type="match status" value="1"/>
</dbReference>
<dbReference type="AlphaFoldDB" id="A0A1F7S7U8"/>
<dbReference type="InterPro" id="IPR022300">
    <property type="entry name" value="PPK2-rel_1"/>
</dbReference>
<feature type="domain" description="Polyphosphate kinase-2-related" evidence="3">
    <location>
        <begin position="29"/>
        <end position="252"/>
    </location>
</feature>
<dbReference type="GO" id="GO:0008976">
    <property type="term" value="F:polyphosphate kinase activity"/>
    <property type="evidence" value="ECO:0007669"/>
    <property type="project" value="InterPro"/>
</dbReference>
<proteinExistence type="predicted"/>
<dbReference type="SUPFAM" id="SSF52540">
    <property type="entry name" value="P-loop containing nucleoside triphosphate hydrolases"/>
    <property type="match status" value="1"/>
</dbReference>
<keyword evidence="2 4" id="KW-0418">Kinase</keyword>
<evidence type="ECO:0000256" key="2">
    <source>
        <dbReference type="ARBA" id="ARBA00022777"/>
    </source>
</evidence>
<dbReference type="GO" id="GO:0006797">
    <property type="term" value="P:polyphosphate metabolic process"/>
    <property type="evidence" value="ECO:0007669"/>
    <property type="project" value="InterPro"/>
</dbReference>
<dbReference type="InterPro" id="IPR016898">
    <property type="entry name" value="Polyphosphate_phosphotransfera"/>
</dbReference>
<sequence>MFEKFLIPPGKICNLEKFDPNYTGKYKNRNEVKSNIKKFTKEMFKLQYKLYADGSKALLIILQAIDAGGKDGTIKHVMGSLNPQGCMVSSFKVPTPEELAHDFLWRIHKNIPPRGSIGIFNRSHYEEVLVVRVDKLVPEERWKARYEQINNFEKLLVENDVVILKFYLHISKDEQKKRFEDRLHKPSKNWKFSIQDVEKRKQWDDYMKAYEDIFTKCSTPWAPWFIIPSNNKWYRNLVIAEIVTHTLKKMNLKYPKPKEDLSKIVIV</sequence>
<evidence type="ECO:0000259" key="3">
    <source>
        <dbReference type="Pfam" id="PF03976"/>
    </source>
</evidence>
<evidence type="ECO:0000313" key="5">
    <source>
        <dbReference type="Proteomes" id="UP000179266"/>
    </source>
</evidence>
<dbReference type="PANTHER" id="PTHR34383:SF3">
    <property type="entry name" value="POLYPHOSPHATE:AMP PHOSPHOTRANSFERASE"/>
    <property type="match status" value="1"/>
</dbReference>
<reference evidence="4 5" key="1">
    <citation type="journal article" date="2016" name="Nat. Commun.">
        <title>Thousands of microbial genomes shed light on interconnected biogeochemical processes in an aquifer system.</title>
        <authorList>
            <person name="Anantharaman K."/>
            <person name="Brown C.T."/>
            <person name="Hug L.A."/>
            <person name="Sharon I."/>
            <person name="Castelle C.J."/>
            <person name="Probst A.J."/>
            <person name="Thomas B.C."/>
            <person name="Singh A."/>
            <person name="Wilkins M.J."/>
            <person name="Karaoz U."/>
            <person name="Brodie E.L."/>
            <person name="Williams K.H."/>
            <person name="Hubbard S.S."/>
            <person name="Banfield J.F."/>
        </authorList>
    </citation>
    <scope>NUCLEOTIDE SEQUENCE [LARGE SCALE GENOMIC DNA]</scope>
</reference>